<reference evidence="2 3" key="1">
    <citation type="submission" date="2019-09" db="EMBL/GenBank/DDBJ databases">
        <authorList>
            <person name="Kritzky A."/>
            <person name="Schelkanova E.Y."/>
            <person name="Alkhova Z.V."/>
            <person name="Smirnova N.I."/>
        </authorList>
    </citation>
    <scope>NUCLEOTIDE SEQUENCE [LARGE SCALE GENOMIC DNA]</scope>
    <source>
        <strain evidence="2 3">M1526</strain>
    </source>
</reference>
<proteinExistence type="predicted"/>
<dbReference type="GeneID" id="69722133"/>
<keyword evidence="1" id="KW-0812">Transmembrane</keyword>
<feature type="transmembrane region" description="Helical" evidence="1">
    <location>
        <begin position="48"/>
        <end position="68"/>
    </location>
</feature>
<evidence type="ECO:0000256" key="1">
    <source>
        <dbReference type="SAM" id="Phobius"/>
    </source>
</evidence>
<dbReference type="AlphaFoldDB" id="A0A5Q6PCU3"/>
<accession>A0A5Q6PCU3</accession>
<comment type="caution">
    <text evidence="2">The sequence shown here is derived from an EMBL/GenBank/DDBJ whole genome shotgun (WGS) entry which is preliminary data.</text>
</comment>
<name>A0A5Q6PCU3_VIBCL</name>
<organism evidence="2 3">
    <name type="scientific">Vibrio cholerae</name>
    <dbReference type="NCBI Taxonomy" id="666"/>
    <lineage>
        <taxon>Bacteria</taxon>
        <taxon>Pseudomonadati</taxon>
        <taxon>Pseudomonadota</taxon>
        <taxon>Gammaproteobacteria</taxon>
        <taxon>Vibrionales</taxon>
        <taxon>Vibrionaceae</taxon>
        <taxon>Vibrio</taxon>
    </lineage>
</organism>
<keyword evidence="1" id="KW-1133">Transmembrane helix</keyword>
<feature type="transmembrane region" description="Helical" evidence="1">
    <location>
        <begin position="116"/>
        <end position="139"/>
    </location>
</feature>
<protein>
    <submittedName>
        <fullName evidence="2">Uncharacterized protein</fullName>
    </submittedName>
</protein>
<sequence length="171" mass="19258">MMTKLKLGLFFVPSLLAGAYVGLRFPSLDTQEQKEMVGFIVGFSQSDLFNIAAPLSVLIFAIYVFIFGQIPRKLSGKRKVILFWLPGLSLTCSMPFFTALLSFLVVYSGDLETTKLIVYSLLGFIYSVVFLLGMLAPAFEGMYPKEISQKRRVYVLLVVSLFLVMVWGYFT</sequence>
<feature type="transmembrane region" description="Helical" evidence="1">
    <location>
        <begin position="80"/>
        <end position="104"/>
    </location>
</feature>
<gene>
    <name evidence="2" type="ORF">F0M16_22955</name>
</gene>
<dbReference type="EMBL" id="VUAA01000077">
    <property type="protein sequence ID" value="KAA1252439.1"/>
    <property type="molecule type" value="Genomic_DNA"/>
</dbReference>
<feature type="transmembrane region" description="Helical" evidence="1">
    <location>
        <begin position="151"/>
        <end position="170"/>
    </location>
</feature>
<evidence type="ECO:0000313" key="2">
    <source>
        <dbReference type="EMBL" id="KAA1252439.1"/>
    </source>
</evidence>
<keyword evidence="1" id="KW-0472">Membrane</keyword>
<evidence type="ECO:0000313" key="3">
    <source>
        <dbReference type="Proteomes" id="UP000323225"/>
    </source>
</evidence>
<dbReference type="RefSeq" id="WP_114717184.1">
    <property type="nucleotide sequence ID" value="NZ_CP043556.1"/>
</dbReference>
<dbReference type="Proteomes" id="UP000323225">
    <property type="component" value="Unassembled WGS sequence"/>
</dbReference>